<protein>
    <submittedName>
        <fullName evidence="1">Uncharacterized protein</fullName>
    </submittedName>
</protein>
<dbReference type="EMBL" id="LJAM02000502">
    <property type="protein sequence ID" value="RAP69996.1"/>
    <property type="molecule type" value="Genomic_DNA"/>
</dbReference>
<name>A0A328TQA7_9GAMM</name>
<accession>A0A328TQA7</accession>
<dbReference type="Proteomes" id="UP000244334">
    <property type="component" value="Unassembled WGS sequence"/>
</dbReference>
<evidence type="ECO:0000313" key="2">
    <source>
        <dbReference type="Proteomes" id="UP000244334"/>
    </source>
</evidence>
<gene>
    <name evidence="1" type="ORF">ACZ87_03206</name>
</gene>
<feature type="non-terminal residue" evidence="1">
    <location>
        <position position="39"/>
    </location>
</feature>
<evidence type="ECO:0000313" key="1">
    <source>
        <dbReference type="EMBL" id="RAP69996.1"/>
    </source>
</evidence>
<dbReference type="AlphaFoldDB" id="A0A328TQA7"/>
<organism evidence="1 2">
    <name type="scientific">Candidatus Erwinia dacicola</name>
    <dbReference type="NCBI Taxonomy" id="252393"/>
    <lineage>
        <taxon>Bacteria</taxon>
        <taxon>Pseudomonadati</taxon>
        <taxon>Pseudomonadota</taxon>
        <taxon>Gammaproteobacteria</taxon>
        <taxon>Enterobacterales</taxon>
        <taxon>Erwiniaceae</taxon>
        <taxon>Erwinia</taxon>
    </lineage>
</organism>
<sequence>MGTHVNNERGSCKMKIFVINLKGYLERRKSIAMQLNKLN</sequence>
<reference evidence="1" key="1">
    <citation type="submission" date="2018-04" db="EMBL/GenBank/DDBJ databases">
        <title>Genomes of the Obligate Erwinia dacicola and Facultative Enterobacter sp. OLF Endosymbionts of the Olive Fruit fly, Bactrocera oleae.</title>
        <authorList>
            <person name="Estes A.M."/>
            <person name="Hearn D.J."/>
            <person name="Agarwal S."/>
            <person name="Pierson E.A."/>
            <person name="Dunning-Hotopp J.C."/>
        </authorList>
    </citation>
    <scope>NUCLEOTIDE SEQUENCE [LARGE SCALE GENOMIC DNA]</scope>
    <source>
        <strain evidence="1">Oroville</strain>
    </source>
</reference>
<proteinExistence type="predicted"/>
<keyword evidence="2" id="KW-1185">Reference proteome</keyword>
<comment type="caution">
    <text evidence="1">The sequence shown here is derived from an EMBL/GenBank/DDBJ whole genome shotgun (WGS) entry which is preliminary data.</text>
</comment>